<accession>A0AA38PBK0</accession>
<keyword evidence="2" id="KW-1185">Reference proteome</keyword>
<evidence type="ECO:0000313" key="2">
    <source>
        <dbReference type="Proteomes" id="UP001163846"/>
    </source>
</evidence>
<reference evidence="1" key="1">
    <citation type="submission" date="2022-08" db="EMBL/GenBank/DDBJ databases">
        <authorList>
            <consortium name="DOE Joint Genome Institute"/>
            <person name="Min B."/>
            <person name="Riley R."/>
            <person name="Sierra-Patev S."/>
            <person name="Naranjo-Ortiz M."/>
            <person name="Looney B."/>
            <person name="Konkel Z."/>
            <person name="Slot J.C."/>
            <person name="Sakamoto Y."/>
            <person name="Steenwyk J.L."/>
            <person name="Rokas A."/>
            <person name="Carro J."/>
            <person name="Camarero S."/>
            <person name="Ferreira P."/>
            <person name="Molpeceres G."/>
            <person name="Ruiz-Duenas F.J."/>
            <person name="Serrano A."/>
            <person name="Henrissat B."/>
            <person name="Drula E."/>
            <person name="Hughes K.W."/>
            <person name="Mata J.L."/>
            <person name="Ishikawa N.K."/>
            <person name="Vargas-Isla R."/>
            <person name="Ushijima S."/>
            <person name="Smith C.A."/>
            <person name="Ahrendt S."/>
            <person name="Andreopoulos W."/>
            <person name="He G."/>
            <person name="Labutti K."/>
            <person name="Lipzen A."/>
            <person name="Ng V."/>
            <person name="Sandor L."/>
            <person name="Barry K."/>
            <person name="Martinez A.T."/>
            <person name="Xiao Y."/>
            <person name="Gibbons J.G."/>
            <person name="Terashima K."/>
            <person name="Hibbett D.S."/>
            <person name="Grigoriev I.V."/>
        </authorList>
    </citation>
    <scope>NUCLEOTIDE SEQUENCE</scope>
    <source>
        <strain evidence="1">TFB9207</strain>
    </source>
</reference>
<dbReference type="AlphaFoldDB" id="A0AA38PBK0"/>
<proteinExistence type="predicted"/>
<protein>
    <submittedName>
        <fullName evidence="1">Uncharacterized protein</fullName>
    </submittedName>
</protein>
<organism evidence="1 2">
    <name type="scientific">Lentinula raphanica</name>
    <dbReference type="NCBI Taxonomy" id="153919"/>
    <lineage>
        <taxon>Eukaryota</taxon>
        <taxon>Fungi</taxon>
        <taxon>Dikarya</taxon>
        <taxon>Basidiomycota</taxon>
        <taxon>Agaricomycotina</taxon>
        <taxon>Agaricomycetes</taxon>
        <taxon>Agaricomycetidae</taxon>
        <taxon>Agaricales</taxon>
        <taxon>Marasmiineae</taxon>
        <taxon>Omphalotaceae</taxon>
        <taxon>Lentinula</taxon>
    </lineage>
</organism>
<feature type="non-terminal residue" evidence="1">
    <location>
        <position position="1"/>
    </location>
</feature>
<gene>
    <name evidence="1" type="ORF">F5878DRAFT_614934</name>
</gene>
<dbReference type="Proteomes" id="UP001163846">
    <property type="component" value="Unassembled WGS sequence"/>
</dbReference>
<name>A0AA38PBK0_9AGAR</name>
<dbReference type="EMBL" id="MU806104">
    <property type="protein sequence ID" value="KAJ3839899.1"/>
    <property type="molecule type" value="Genomic_DNA"/>
</dbReference>
<evidence type="ECO:0000313" key="1">
    <source>
        <dbReference type="EMBL" id="KAJ3839899.1"/>
    </source>
</evidence>
<comment type="caution">
    <text evidence="1">The sequence shown here is derived from an EMBL/GenBank/DDBJ whole genome shotgun (WGS) entry which is preliminary data.</text>
</comment>
<sequence length="90" mass="10697">MRPFLRLSLTILVVSTPTMFFPELLLFPRHRIECRFSIVTNVGPLQPVLVRIQPPRRRMDRQMECNPRRMDIIIRMETTLRLVKDPLGLI</sequence>